<evidence type="ECO:0000256" key="1">
    <source>
        <dbReference type="SAM" id="MobiDB-lite"/>
    </source>
</evidence>
<accession>A0ABU8AUR6</accession>
<dbReference type="GeneID" id="96271752"/>
<reference evidence="2" key="1">
    <citation type="submission" date="2023-04" db="EMBL/GenBank/DDBJ databases">
        <title>Genomic diversity of scab-causing Streptomyces spp. in the province of Quebec, Canada.</title>
        <authorList>
            <person name="Biessy A."/>
            <person name="Cadieux M."/>
            <person name="Ciotola M."/>
            <person name="Filion M."/>
        </authorList>
    </citation>
    <scope>NUCLEOTIDE SEQUENCE</scope>
    <source>
        <strain evidence="2">B21-115</strain>
    </source>
</reference>
<evidence type="ECO:0000313" key="3">
    <source>
        <dbReference type="Proteomes" id="UP001310290"/>
    </source>
</evidence>
<comment type="caution">
    <text evidence="2">The sequence shown here is derived from an EMBL/GenBank/DDBJ whole genome shotgun (WGS) entry which is preliminary data.</text>
</comment>
<gene>
    <name evidence="2" type="ORF">QBA35_29810</name>
</gene>
<sequence>MIKPDDPGARRGPAAEFDTVIADSGVLNILPRVQRLRLPAEHGGRLAHVWVDEHSVHVLIGGEHVRTAASNLTNGDLEELRYAVPARRARPTPSRPAPAVSPPARSSN</sequence>
<protein>
    <submittedName>
        <fullName evidence="2">Uncharacterized protein</fullName>
    </submittedName>
</protein>
<feature type="region of interest" description="Disordered" evidence="1">
    <location>
        <begin position="83"/>
        <end position="108"/>
    </location>
</feature>
<dbReference type="Proteomes" id="UP001310290">
    <property type="component" value="Unassembled WGS sequence"/>
</dbReference>
<keyword evidence="3" id="KW-1185">Reference proteome</keyword>
<name>A0ABU8AUR6_9ACTN</name>
<dbReference type="RefSeq" id="WP_158690987.1">
    <property type="nucleotide sequence ID" value="NZ_JARULZ010000002.1"/>
</dbReference>
<dbReference type="EMBL" id="JARULZ010000002">
    <property type="protein sequence ID" value="MEH0637463.1"/>
    <property type="molecule type" value="Genomic_DNA"/>
</dbReference>
<organism evidence="2 3">
    <name type="scientific">Streptomyces bottropensis</name>
    <dbReference type="NCBI Taxonomy" id="42235"/>
    <lineage>
        <taxon>Bacteria</taxon>
        <taxon>Bacillati</taxon>
        <taxon>Actinomycetota</taxon>
        <taxon>Actinomycetes</taxon>
        <taxon>Kitasatosporales</taxon>
        <taxon>Streptomycetaceae</taxon>
        <taxon>Streptomyces</taxon>
    </lineage>
</organism>
<evidence type="ECO:0000313" key="2">
    <source>
        <dbReference type="EMBL" id="MEH0637463.1"/>
    </source>
</evidence>
<proteinExistence type="predicted"/>